<protein>
    <submittedName>
        <fullName evidence="1">Uncharacterized protein</fullName>
    </submittedName>
</protein>
<evidence type="ECO:0000313" key="2">
    <source>
        <dbReference type="Proteomes" id="UP000321058"/>
    </source>
</evidence>
<reference evidence="1 2" key="1">
    <citation type="submission" date="2019-07" db="EMBL/GenBank/DDBJ databases">
        <title>Whole genome shotgun sequence of Reyranella soli NBRC 108950.</title>
        <authorList>
            <person name="Hosoyama A."/>
            <person name="Uohara A."/>
            <person name="Ohji S."/>
            <person name="Ichikawa N."/>
        </authorList>
    </citation>
    <scope>NUCLEOTIDE SEQUENCE [LARGE SCALE GENOMIC DNA]</scope>
    <source>
        <strain evidence="1 2">NBRC 108950</strain>
    </source>
</reference>
<name>A0A512NCS9_9HYPH</name>
<gene>
    <name evidence="1" type="ORF">RSO01_39230</name>
</gene>
<proteinExistence type="predicted"/>
<evidence type="ECO:0000313" key="1">
    <source>
        <dbReference type="EMBL" id="GEP56757.1"/>
    </source>
</evidence>
<dbReference type="AlphaFoldDB" id="A0A512NCS9"/>
<sequence length="151" mass="17234">MARPGQMPWRRLLTAALAAIAIFLYWTHVSERGQRDVVRSAAATETAQLEGRGFGPTIGFADQRRLDEHFEKHGAEFGRITKQDYLRQAQLLRDTKVGGPVLEAVRRDGVVTRYDQQTGAFIAFNPNGVIRTFFKPNDGERYWRRQAERGE</sequence>
<dbReference type="EMBL" id="BKAJ01000069">
    <property type="protein sequence ID" value="GEP56757.1"/>
    <property type="molecule type" value="Genomic_DNA"/>
</dbReference>
<organism evidence="1 2">
    <name type="scientific">Reyranella soli</name>
    <dbReference type="NCBI Taxonomy" id="1230389"/>
    <lineage>
        <taxon>Bacteria</taxon>
        <taxon>Pseudomonadati</taxon>
        <taxon>Pseudomonadota</taxon>
        <taxon>Alphaproteobacteria</taxon>
        <taxon>Hyphomicrobiales</taxon>
        <taxon>Reyranellaceae</taxon>
        <taxon>Reyranella</taxon>
    </lineage>
</organism>
<comment type="caution">
    <text evidence="1">The sequence shown here is derived from an EMBL/GenBank/DDBJ whole genome shotgun (WGS) entry which is preliminary data.</text>
</comment>
<keyword evidence="2" id="KW-1185">Reference proteome</keyword>
<accession>A0A512NCS9</accession>
<dbReference type="Proteomes" id="UP000321058">
    <property type="component" value="Unassembled WGS sequence"/>
</dbReference>